<feature type="region of interest" description="Disordered" evidence="2">
    <location>
        <begin position="70"/>
        <end position="121"/>
    </location>
</feature>
<dbReference type="InterPro" id="IPR035979">
    <property type="entry name" value="RBD_domain_sf"/>
</dbReference>
<dbReference type="InterPro" id="IPR052462">
    <property type="entry name" value="SLIRP/GR-RBP-like"/>
</dbReference>
<gene>
    <name evidence="4" type="ORF">EZS27_020538</name>
</gene>
<dbReference type="CDD" id="cd21608">
    <property type="entry name" value="RRM2_NsCP33_like"/>
    <property type="match status" value="1"/>
</dbReference>
<comment type="caution">
    <text evidence="4">The sequence shown here is derived from an EMBL/GenBank/DDBJ whole genome shotgun (WGS) entry which is preliminary data.</text>
</comment>
<dbReference type="InterPro" id="IPR000504">
    <property type="entry name" value="RRM_dom"/>
</dbReference>
<dbReference type="SUPFAM" id="SSF54928">
    <property type="entry name" value="RNA-binding domain, RBD"/>
    <property type="match status" value="1"/>
</dbReference>
<dbReference type="PROSITE" id="PS50102">
    <property type="entry name" value="RRM"/>
    <property type="match status" value="1"/>
</dbReference>
<feature type="domain" description="RRM" evidence="3">
    <location>
        <begin position="1"/>
        <end position="79"/>
    </location>
</feature>
<dbReference type="AlphaFoldDB" id="A0A5J4RAR9"/>
<keyword evidence="1" id="KW-0694">RNA-binding</keyword>
<proteinExistence type="predicted"/>
<dbReference type="Gene3D" id="3.30.70.330">
    <property type="match status" value="1"/>
</dbReference>
<sequence length="121" mass="12617">MNIFIAGLSYSISDSELESLFAEYGEITSAKVITDRETGRSKGYGFVEMEDETAGNKAIEELNETEVDGKTISVSVARPKSDAPRHNSYGGGSSSGGYNRGGGGSSRGNGGGYGGGGRNRY</sequence>
<name>A0A5J4RAR9_9ZZZZ</name>
<protein>
    <recommendedName>
        <fullName evidence="3">RRM domain-containing protein</fullName>
    </recommendedName>
</protein>
<reference evidence="4" key="1">
    <citation type="submission" date="2019-03" db="EMBL/GenBank/DDBJ databases">
        <title>Single cell metagenomics reveals metabolic interactions within the superorganism composed of flagellate Streblomastix strix and complex community of Bacteroidetes bacteria on its surface.</title>
        <authorList>
            <person name="Treitli S.C."/>
            <person name="Kolisko M."/>
            <person name="Husnik F."/>
            <person name="Keeling P."/>
            <person name="Hampl V."/>
        </authorList>
    </citation>
    <scope>NUCLEOTIDE SEQUENCE</scope>
    <source>
        <strain evidence="4">STM</strain>
    </source>
</reference>
<dbReference type="PANTHER" id="PTHR48027">
    <property type="entry name" value="HETEROGENEOUS NUCLEAR RIBONUCLEOPROTEIN 87F-RELATED"/>
    <property type="match status" value="1"/>
</dbReference>
<feature type="compositionally biased region" description="Gly residues" evidence="2">
    <location>
        <begin position="89"/>
        <end position="121"/>
    </location>
</feature>
<dbReference type="Pfam" id="PF00076">
    <property type="entry name" value="RRM_1"/>
    <property type="match status" value="1"/>
</dbReference>
<dbReference type="EMBL" id="SNRY01001457">
    <property type="protein sequence ID" value="KAA6330792.1"/>
    <property type="molecule type" value="Genomic_DNA"/>
</dbReference>
<dbReference type="SMART" id="SM00360">
    <property type="entry name" value="RRM"/>
    <property type="match status" value="1"/>
</dbReference>
<dbReference type="InterPro" id="IPR048289">
    <property type="entry name" value="RRM2_NsCP33-like"/>
</dbReference>
<evidence type="ECO:0000313" key="4">
    <source>
        <dbReference type="EMBL" id="KAA6330792.1"/>
    </source>
</evidence>
<accession>A0A5J4RAR9</accession>
<dbReference type="GO" id="GO:0003723">
    <property type="term" value="F:RNA binding"/>
    <property type="evidence" value="ECO:0007669"/>
    <property type="project" value="UniProtKB-KW"/>
</dbReference>
<organism evidence="4">
    <name type="scientific">termite gut metagenome</name>
    <dbReference type="NCBI Taxonomy" id="433724"/>
    <lineage>
        <taxon>unclassified sequences</taxon>
        <taxon>metagenomes</taxon>
        <taxon>organismal metagenomes</taxon>
    </lineage>
</organism>
<evidence type="ECO:0000259" key="3">
    <source>
        <dbReference type="PROSITE" id="PS50102"/>
    </source>
</evidence>
<evidence type="ECO:0000256" key="1">
    <source>
        <dbReference type="ARBA" id="ARBA00022884"/>
    </source>
</evidence>
<dbReference type="InterPro" id="IPR012677">
    <property type="entry name" value="Nucleotide-bd_a/b_plait_sf"/>
</dbReference>
<evidence type="ECO:0000256" key="2">
    <source>
        <dbReference type="SAM" id="MobiDB-lite"/>
    </source>
</evidence>